<evidence type="ECO:0000313" key="2">
    <source>
        <dbReference type="Proteomes" id="UP000661193"/>
    </source>
</evidence>
<dbReference type="Proteomes" id="UP000661193">
    <property type="component" value="Unassembled WGS sequence"/>
</dbReference>
<gene>
    <name evidence="1" type="ORF">JMF97_28550</name>
</gene>
<reference evidence="1 2" key="1">
    <citation type="submission" date="2021-01" db="EMBL/GenBank/DDBJ databases">
        <title>Genome sequencing of Micromonospora fiedleri MG-37.</title>
        <authorList>
            <person name="Moreland P.E.J."/>
            <person name="Stach J.E.M."/>
        </authorList>
    </citation>
    <scope>NUCLEOTIDE SEQUENCE [LARGE SCALE GENOMIC DNA]</scope>
    <source>
        <strain evidence="1 2">MG-37</strain>
    </source>
</reference>
<accession>A0ABS1UWS4</accession>
<evidence type="ECO:0000313" key="1">
    <source>
        <dbReference type="EMBL" id="MBL6280118.1"/>
    </source>
</evidence>
<organism evidence="1 2">
    <name type="scientific">Micromonospora fiedleri</name>
    <dbReference type="NCBI Taxonomy" id="1157498"/>
    <lineage>
        <taxon>Bacteria</taxon>
        <taxon>Bacillati</taxon>
        <taxon>Actinomycetota</taxon>
        <taxon>Actinomycetes</taxon>
        <taxon>Micromonosporales</taxon>
        <taxon>Micromonosporaceae</taxon>
        <taxon>Micromonospora</taxon>
    </lineage>
</organism>
<proteinExistence type="predicted"/>
<dbReference type="EMBL" id="JAETXL010000015">
    <property type="protein sequence ID" value="MBL6280118.1"/>
    <property type="molecule type" value="Genomic_DNA"/>
</dbReference>
<dbReference type="RefSeq" id="WP_203224347.1">
    <property type="nucleotide sequence ID" value="NZ_JAETXL010000015.1"/>
</dbReference>
<name>A0ABS1UWS4_9ACTN</name>
<comment type="caution">
    <text evidence="1">The sequence shown here is derived from an EMBL/GenBank/DDBJ whole genome shotgun (WGS) entry which is preliminary data.</text>
</comment>
<keyword evidence="2" id="KW-1185">Reference proteome</keyword>
<sequence length="166" mass="18948">MEMTLDRPPAETGPPLDLDIDLQPGESGYFSGEWLEYPYDGGRRFESAYAGTLIRRWNGWAVWECTREVAEAIVVDQEAERRHLRATLRARGIAEPKLTRMVDADVPEMRWDGDVIVVDRRPYGEDEPELRIVPDERGMYVVMGGNWTWEEVPVDAADTVHGSVEL</sequence>
<protein>
    <submittedName>
        <fullName evidence="1">Uncharacterized protein</fullName>
    </submittedName>
</protein>